<proteinExistence type="predicted"/>
<keyword evidence="5" id="KW-1185">Reference proteome</keyword>
<name>A0ABU3QBY4_9SPHN</name>
<evidence type="ECO:0000256" key="1">
    <source>
        <dbReference type="ARBA" id="ARBA00023122"/>
    </source>
</evidence>
<evidence type="ECO:0000259" key="3">
    <source>
        <dbReference type="PROSITE" id="PS51371"/>
    </source>
</evidence>
<accession>A0ABU3QBY4</accession>
<feature type="domain" description="CBS" evidence="3">
    <location>
        <begin position="10"/>
        <end position="66"/>
    </location>
</feature>
<reference evidence="4 5" key="1">
    <citation type="submission" date="2023-05" db="EMBL/GenBank/DDBJ databases">
        <authorList>
            <person name="Guo Y."/>
        </authorList>
    </citation>
    <scope>NUCLEOTIDE SEQUENCE [LARGE SCALE GENOMIC DNA]</scope>
    <source>
        <strain evidence="4 5">GR2756</strain>
    </source>
</reference>
<dbReference type="PANTHER" id="PTHR43080">
    <property type="entry name" value="CBS DOMAIN-CONTAINING PROTEIN CBSX3, MITOCHONDRIAL"/>
    <property type="match status" value="1"/>
</dbReference>
<dbReference type="InterPro" id="IPR051257">
    <property type="entry name" value="Diverse_CBS-Domain"/>
</dbReference>
<dbReference type="RefSeq" id="WP_315728469.1">
    <property type="nucleotide sequence ID" value="NZ_JAVUPU010000014.1"/>
</dbReference>
<dbReference type="Proteomes" id="UP001259572">
    <property type="component" value="Unassembled WGS sequence"/>
</dbReference>
<dbReference type="InterPro" id="IPR044725">
    <property type="entry name" value="CBSX3_CBS_dom"/>
</dbReference>
<dbReference type="Gene3D" id="3.10.580.10">
    <property type="entry name" value="CBS-domain"/>
    <property type="match status" value="1"/>
</dbReference>
<sequence>MTVKTILQGKGHEVVSIPVGTKMREAVALLADKRIGAVPVTDGASVAGILSERDVIYCLASDGAALLDWNVERIMTAPAITVTPDVPVLSALSQMSRRRIRHLPVVEEGRLVGIVSIGDLVAYRIRRIEEEAEAMRIYIQSV</sequence>
<gene>
    <name evidence="4" type="ORF">RQX22_18250</name>
</gene>
<keyword evidence="1 2" id="KW-0129">CBS domain</keyword>
<dbReference type="PANTHER" id="PTHR43080:SF2">
    <property type="entry name" value="CBS DOMAIN-CONTAINING PROTEIN"/>
    <property type="match status" value="1"/>
</dbReference>
<dbReference type="EMBL" id="JAVUPU010000014">
    <property type="protein sequence ID" value="MDT9600899.1"/>
    <property type="molecule type" value="Genomic_DNA"/>
</dbReference>
<dbReference type="SUPFAM" id="SSF54631">
    <property type="entry name" value="CBS-domain pair"/>
    <property type="match status" value="1"/>
</dbReference>
<feature type="domain" description="CBS" evidence="3">
    <location>
        <begin position="75"/>
        <end position="130"/>
    </location>
</feature>
<comment type="caution">
    <text evidence="4">The sequence shown here is derived from an EMBL/GenBank/DDBJ whole genome shotgun (WGS) entry which is preliminary data.</text>
</comment>
<evidence type="ECO:0000313" key="5">
    <source>
        <dbReference type="Proteomes" id="UP001259572"/>
    </source>
</evidence>
<organism evidence="4 5">
    <name type="scientific">Sphingosinicella rhizophila</name>
    <dbReference type="NCBI Taxonomy" id="3050082"/>
    <lineage>
        <taxon>Bacteria</taxon>
        <taxon>Pseudomonadati</taxon>
        <taxon>Pseudomonadota</taxon>
        <taxon>Alphaproteobacteria</taxon>
        <taxon>Sphingomonadales</taxon>
        <taxon>Sphingosinicellaceae</taxon>
        <taxon>Sphingosinicella</taxon>
    </lineage>
</organism>
<evidence type="ECO:0000256" key="2">
    <source>
        <dbReference type="PROSITE-ProRule" id="PRU00703"/>
    </source>
</evidence>
<dbReference type="PROSITE" id="PS51371">
    <property type="entry name" value="CBS"/>
    <property type="match status" value="2"/>
</dbReference>
<dbReference type="SMART" id="SM00116">
    <property type="entry name" value="CBS"/>
    <property type="match status" value="2"/>
</dbReference>
<dbReference type="Pfam" id="PF00571">
    <property type="entry name" value="CBS"/>
    <property type="match status" value="2"/>
</dbReference>
<dbReference type="InterPro" id="IPR046342">
    <property type="entry name" value="CBS_dom_sf"/>
</dbReference>
<protein>
    <submittedName>
        <fullName evidence="4">CBS domain-containing protein</fullName>
    </submittedName>
</protein>
<evidence type="ECO:0000313" key="4">
    <source>
        <dbReference type="EMBL" id="MDT9600899.1"/>
    </source>
</evidence>
<dbReference type="InterPro" id="IPR000644">
    <property type="entry name" value="CBS_dom"/>
</dbReference>
<dbReference type="CDD" id="cd04623">
    <property type="entry name" value="CBS_pair_bac_euk"/>
    <property type="match status" value="1"/>
</dbReference>